<dbReference type="STRING" id="5539.A0A3E2HJ25"/>
<evidence type="ECO:0000256" key="7">
    <source>
        <dbReference type="ARBA" id="ARBA00022771"/>
    </source>
</evidence>
<dbReference type="SMART" id="SM00674">
    <property type="entry name" value="CENPB"/>
    <property type="match status" value="1"/>
</dbReference>
<feature type="compositionally biased region" description="Basic residues" evidence="18">
    <location>
        <begin position="407"/>
        <end position="417"/>
    </location>
</feature>
<comment type="subcellular location">
    <subcellularLocation>
        <location evidence="1">Nucleus</location>
    </subcellularLocation>
</comment>
<keyword evidence="8 17" id="KW-0862">Zinc</keyword>
<evidence type="ECO:0000259" key="20">
    <source>
        <dbReference type="PROSITE" id="PS50103"/>
    </source>
</evidence>
<keyword evidence="10" id="KW-0238">DNA-binding</keyword>
<keyword evidence="11" id="KW-0508">mRNA splicing</keyword>
<organism evidence="22 23">
    <name type="scientific">Scytalidium lignicola</name>
    <name type="common">Hyphomycete</name>
    <dbReference type="NCBI Taxonomy" id="5539"/>
    <lineage>
        <taxon>Eukaryota</taxon>
        <taxon>Fungi</taxon>
        <taxon>Dikarya</taxon>
        <taxon>Ascomycota</taxon>
        <taxon>Pezizomycotina</taxon>
        <taxon>Leotiomycetes</taxon>
        <taxon>Leotiomycetes incertae sedis</taxon>
        <taxon>Scytalidium</taxon>
    </lineage>
</organism>
<dbReference type="GO" id="GO:0006397">
    <property type="term" value="P:mRNA processing"/>
    <property type="evidence" value="ECO:0007669"/>
    <property type="project" value="UniProtKB-KW"/>
</dbReference>
<feature type="non-terminal residue" evidence="22">
    <location>
        <position position="865"/>
    </location>
</feature>
<comment type="similarity">
    <text evidence="2">Belongs to the RRM CWC2 family.</text>
</comment>
<dbReference type="Proteomes" id="UP000258309">
    <property type="component" value="Unassembled WGS sequence"/>
</dbReference>
<dbReference type="Gene3D" id="3.30.70.330">
    <property type="match status" value="1"/>
</dbReference>
<dbReference type="AlphaFoldDB" id="A0A3E2HJ25"/>
<dbReference type="InterPro" id="IPR000571">
    <property type="entry name" value="Znf_CCCH"/>
</dbReference>
<keyword evidence="7 17" id="KW-0863">Zinc-finger</keyword>
<feature type="domain" description="HTH CENPB-type" evidence="21">
    <location>
        <begin position="54"/>
        <end position="127"/>
    </location>
</feature>
<sequence length="865" mass="97617">MAKIPDPQQEGRVLLAINAIKKGQITSIRKAARVFDVPRSTLNARLQGTPQHQTIYTKCFRMSQLEEESLVQWILSMGKRGLPPRPSGVQSMANILVAERGEPTPPRPVGKNWFGDFLKRHPELTTKYIRRYNYKRAKCEDPKLIQEWFDNVMAMKAQYGILDEDTYNFDETGFAMGIIAFTKVVTSSDCYGKPPLLEPGNREWVTAIESVNACGWALPPLIVFKGKVSLLGWYDNLPQDWRITINVSCFAVLKRVYGGLVEKKMCLDIQHINKLDFLEMYPIVRQETFKSSNIRQGFAGIELVPYNPDRVMSKLRLEVEEISTPPKSSYGNSEAPWVPETPHNSIQLQKQYEIIQSRLRQYRSPSTPTRIAFAQLLKGCQMTMHSVIFLTKEKDNLKAVNQSIQQKAKRSRKRITHKSSLTAQEAQEMAQSSTIAQEVVEVANPESITQTLPAPQRRPPKCSGQVYVMTEVENVSASIGESPSDMPDQVLVATAPPPDGSDSQKTRKIIRRKKRRPARPQVEYGAFESEPPPQTGVIFNIWYNKWSGGDRESSYANQTHAKGRCNIVRDSGYTQADGIAGSYFCLFFARGLCPKGSDCQYLHRLPSITDIFNPNVDCFGRDKFSGYRDDMGGTGSFMRINRTIYVGRIHVTDDIEEVVARHFAEWGQVERIRVLNTRGVAFITYTNESNAQFAKEAMAHQSLDKNEILNVRWATADPNPMAQKREARRIEEQAAEAIRAALPPEYVAELEGRDSETRKRQKIGGNFGLEGYAAPDDVWYNRTLDGDRSAGQDPAGEWEFTEEPKERLAIEHVNLSDYQMDSNSRILSSSTLAVLKGQNGGLKIATAKKNKPSALVDYESDNETD</sequence>
<dbReference type="InterPro" id="IPR006600">
    <property type="entry name" value="HTH_CenpB_DNA-bd_dom"/>
</dbReference>
<dbReference type="GO" id="GO:0071007">
    <property type="term" value="C:U2-type catalytic step 2 spliceosome"/>
    <property type="evidence" value="ECO:0007669"/>
    <property type="project" value="TreeGrafter"/>
</dbReference>
<keyword evidence="23" id="KW-1185">Reference proteome</keyword>
<dbReference type="GO" id="GO:0003677">
    <property type="term" value="F:DNA binding"/>
    <property type="evidence" value="ECO:0007669"/>
    <property type="project" value="UniProtKB-KW"/>
</dbReference>
<evidence type="ECO:0000256" key="18">
    <source>
        <dbReference type="SAM" id="MobiDB-lite"/>
    </source>
</evidence>
<evidence type="ECO:0000256" key="13">
    <source>
        <dbReference type="ARBA" id="ARBA00023306"/>
    </source>
</evidence>
<keyword evidence="12" id="KW-0539">Nucleus</keyword>
<accession>A0A3E2HJ25</accession>
<dbReference type="InterPro" id="IPR007889">
    <property type="entry name" value="HTH_Psq"/>
</dbReference>
<dbReference type="GO" id="GO:0000974">
    <property type="term" value="C:Prp19 complex"/>
    <property type="evidence" value="ECO:0007669"/>
    <property type="project" value="TreeGrafter"/>
</dbReference>
<dbReference type="InterPro" id="IPR039171">
    <property type="entry name" value="Cwc2/Slt11"/>
</dbReference>
<dbReference type="InterPro" id="IPR012677">
    <property type="entry name" value="Nucleotide-bd_a/b_plait_sf"/>
</dbReference>
<evidence type="ECO:0000256" key="8">
    <source>
        <dbReference type="ARBA" id="ARBA00022833"/>
    </source>
</evidence>
<dbReference type="SUPFAM" id="SSF46689">
    <property type="entry name" value="Homeodomain-like"/>
    <property type="match status" value="1"/>
</dbReference>
<evidence type="ECO:0000256" key="15">
    <source>
        <dbReference type="ARBA" id="ARBA00072313"/>
    </source>
</evidence>
<proteinExistence type="inferred from homology"/>
<evidence type="ECO:0000256" key="12">
    <source>
        <dbReference type="ARBA" id="ARBA00023242"/>
    </source>
</evidence>
<dbReference type="EMBL" id="NCSJ02000040">
    <property type="protein sequence ID" value="RFU33152.1"/>
    <property type="molecule type" value="Genomic_DNA"/>
</dbReference>
<keyword evidence="6" id="KW-0747">Spliceosome</keyword>
<dbReference type="InterPro" id="IPR034181">
    <property type="entry name" value="Cwc2_RRM"/>
</dbReference>
<dbReference type="InterPro" id="IPR009057">
    <property type="entry name" value="Homeodomain-like_sf"/>
</dbReference>
<feature type="region of interest" description="Disordered" evidence="18">
    <location>
        <begin position="407"/>
        <end position="432"/>
    </location>
</feature>
<keyword evidence="13" id="KW-0131">Cell cycle</keyword>
<dbReference type="GO" id="GO:0036002">
    <property type="term" value="F:pre-mRNA binding"/>
    <property type="evidence" value="ECO:0007669"/>
    <property type="project" value="TreeGrafter"/>
</dbReference>
<evidence type="ECO:0000313" key="22">
    <source>
        <dbReference type="EMBL" id="RFU33152.1"/>
    </source>
</evidence>
<dbReference type="OrthoDB" id="10251848at2759"/>
<dbReference type="InterPro" id="IPR032297">
    <property type="entry name" value="Torus"/>
</dbReference>
<reference evidence="22 23" key="1">
    <citation type="submission" date="2018-05" db="EMBL/GenBank/DDBJ databases">
        <title>Draft genome sequence of Scytalidium lignicola DSM 105466, a ubiquitous saprotrophic fungus.</title>
        <authorList>
            <person name="Buettner E."/>
            <person name="Gebauer A.M."/>
            <person name="Hofrichter M."/>
            <person name="Liers C."/>
            <person name="Kellner H."/>
        </authorList>
    </citation>
    <scope>NUCLEOTIDE SEQUENCE [LARGE SCALE GENOMIC DNA]</scope>
    <source>
        <strain evidence="22 23">DSM 105466</strain>
    </source>
</reference>
<evidence type="ECO:0000259" key="19">
    <source>
        <dbReference type="PROSITE" id="PS50102"/>
    </source>
</evidence>
<dbReference type="GO" id="GO:0017070">
    <property type="term" value="F:U6 snRNA binding"/>
    <property type="evidence" value="ECO:0007669"/>
    <property type="project" value="TreeGrafter"/>
</dbReference>
<dbReference type="PROSITE" id="PS50103">
    <property type="entry name" value="ZF_C3H1"/>
    <property type="match status" value="1"/>
</dbReference>
<dbReference type="SUPFAM" id="SSF54928">
    <property type="entry name" value="RNA-binding domain, RBD"/>
    <property type="match status" value="1"/>
</dbReference>
<feature type="domain" description="RRM" evidence="19">
    <location>
        <begin position="642"/>
        <end position="716"/>
    </location>
</feature>
<keyword evidence="9 16" id="KW-0694">RNA-binding</keyword>
<dbReference type="PROSITE" id="PS50102">
    <property type="entry name" value="RRM"/>
    <property type="match status" value="1"/>
</dbReference>
<evidence type="ECO:0000259" key="21">
    <source>
        <dbReference type="PROSITE" id="PS51253"/>
    </source>
</evidence>
<dbReference type="PANTHER" id="PTHR14089">
    <property type="entry name" value="PRE-MRNA-SPLICING FACTOR RBM22"/>
    <property type="match status" value="1"/>
</dbReference>
<dbReference type="Pfam" id="PF16131">
    <property type="entry name" value="Torus"/>
    <property type="match status" value="1"/>
</dbReference>
<evidence type="ECO:0000256" key="1">
    <source>
        <dbReference type="ARBA" id="ARBA00004123"/>
    </source>
</evidence>
<evidence type="ECO:0000256" key="6">
    <source>
        <dbReference type="ARBA" id="ARBA00022728"/>
    </source>
</evidence>
<dbReference type="FunFam" id="3.30.70.330:FF:000249">
    <property type="entry name" value="Pre-mRNA-splicing factor CWC2, variant"/>
    <property type="match status" value="1"/>
</dbReference>
<feature type="non-terminal residue" evidence="22">
    <location>
        <position position="1"/>
    </location>
</feature>
<feature type="zinc finger region" description="C3H1-type" evidence="17">
    <location>
        <begin position="584"/>
        <end position="606"/>
    </location>
</feature>
<evidence type="ECO:0000256" key="10">
    <source>
        <dbReference type="ARBA" id="ARBA00023125"/>
    </source>
</evidence>
<dbReference type="Pfam" id="PF00076">
    <property type="entry name" value="RRM_1"/>
    <property type="match status" value="1"/>
</dbReference>
<feature type="domain" description="C3H1-type" evidence="20">
    <location>
        <begin position="584"/>
        <end position="606"/>
    </location>
</feature>
<evidence type="ECO:0000256" key="5">
    <source>
        <dbReference type="ARBA" id="ARBA00022723"/>
    </source>
</evidence>
<dbReference type="GO" id="GO:0008270">
    <property type="term" value="F:zinc ion binding"/>
    <property type="evidence" value="ECO:0007669"/>
    <property type="project" value="UniProtKB-KW"/>
</dbReference>
<protein>
    <recommendedName>
        <fullName evidence="3">Pre-mRNA-splicing factor CWC2</fullName>
    </recommendedName>
    <alternativeName>
        <fullName evidence="15">Pre-mRNA-splicing factor cwc2</fullName>
    </alternativeName>
</protein>
<comment type="caution">
    <text evidence="22">The sequence shown here is derived from an EMBL/GenBank/DDBJ whole genome shotgun (WGS) entry which is preliminary data.</text>
</comment>
<keyword evidence="4" id="KW-0507">mRNA processing</keyword>
<evidence type="ECO:0000256" key="3">
    <source>
        <dbReference type="ARBA" id="ARBA00017295"/>
    </source>
</evidence>
<gene>
    <name evidence="22" type="ORF">B7463_g3180</name>
</gene>
<dbReference type="InterPro" id="IPR000504">
    <property type="entry name" value="RRM_dom"/>
</dbReference>
<dbReference type="PANTHER" id="PTHR14089:SF2">
    <property type="entry name" value="PRE-MRNA-SPLICING FACTOR CWC2"/>
    <property type="match status" value="1"/>
</dbReference>
<feature type="compositionally biased region" description="Polar residues" evidence="18">
    <location>
        <begin position="418"/>
        <end position="432"/>
    </location>
</feature>
<evidence type="ECO:0000256" key="14">
    <source>
        <dbReference type="ARBA" id="ARBA00025224"/>
    </source>
</evidence>
<dbReference type="GO" id="GO:0008380">
    <property type="term" value="P:RNA splicing"/>
    <property type="evidence" value="ECO:0007669"/>
    <property type="project" value="UniProtKB-KW"/>
</dbReference>
<dbReference type="Pfam" id="PF05225">
    <property type="entry name" value="HTH_psq"/>
    <property type="match status" value="1"/>
</dbReference>
<name>A0A3E2HJ25_SCYLI</name>
<dbReference type="Gene3D" id="1.10.10.60">
    <property type="entry name" value="Homeodomain-like"/>
    <property type="match status" value="1"/>
</dbReference>
<evidence type="ECO:0000256" key="9">
    <source>
        <dbReference type="ARBA" id="ARBA00022884"/>
    </source>
</evidence>
<dbReference type="SMART" id="SM00360">
    <property type="entry name" value="RRM"/>
    <property type="match status" value="1"/>
</dbReference>
<evidence type="ECO:0000256" key="16">
    <source>
        <dbReference type="PROSITE-ProRule" id="PRU00176"/>
    </source>
</evidence>
<comment type="function">
    <text evidence="14">Involved in the first step of pre-mRNA splicing. Required for cell growth and cell cycle control. Plays a role in the levels of the U1, U4, U5 and U6 snRNAs and the maintenance of the U4/U6 snRNA complex. May provide the link between the 'nineteen complex' NTC spliceosome protein complex and the spliceosome through the U6 snRNA. Associates predominantly with U6 snRNAs in assembled active spliceosomes. Binds directly to the internal stem-loop (ISL) domain of the U6 snRNA and to the pre-mRNA intron near the 5' splice site during the activation and catalytic phases of the spliceosome cycle.</text>
</comment>
<evidence type="ECO:0000313" key="23">
    <source>
        <dbReference type="Proteomes" id="UP000258309"/>
    </source>
</evidence>
<keyword evidence="5 17" id="KW-0479">Metal-binding</keyword>
<evidence type="ECO:0000256" key="2">
    <source>
        <dbReference type="ARBA" id="ARBA00008024"/>
    </source>
</evidence>
<evidence type="ECO:0000256" key="17">
    <source>
        <dbReference type="PROSITE-ProRule" id="PRU00723"/>
    </source>
</evidence>
<dbReference type="CDD" id="cd12360">
    <property type="entry name" value="RRM_cwf2"/>
    <property type="match status" value="1"/>
</dbReference>
<evidence type="ECO:0000256" key="11">
    <source>
        <dbReference type="ARBA" id="ARBA00023187"/>
    </source>
</evidence>
<dbReference type="InterPro" id="IPR035979">
    <property type="entry name" value="RBD_domain_sf"/>
</dbReference>
<dbReference type="GO" id="GO:0071006">
    <property type="term" value="C:U2-type catalytic step 1 spliceosome"/>
    <property type="evidence" value="ECO:0007669"/>
    <property type="project" value="TreeGrafter"/>
</dbReference>
<dbReference type="PROSITE" id="PS51253">
    <property type="entry name" value="HTH_CENPB"/>
    <property type="match status" value="1"/>
</dbReference>
<dbReference type="Pfam" id="PF03221">
    <property type="entry name" value="HTH_Tnp_Tc5"/>
    <property type="match status" value="1"/>
</dbReference>
<evidence type="ECO:0000256" key="4">
    <source>
        <dbReference type="ARBA" id="ARBA00022664"/>
    </source>
</evidence>